<dbReference type="PANTHER" id="PTHR30250:SF11">
    <property type="entry name" value="O-ANTIGEN TRANSPORTER-RELATED"/>
    <property type="match status" value="1"/>
</dbReference>
<feature type="transmembrane region" description="Helical" evidence="6">
    <location>
        <begin position="335"/>
        <end position="358"/>
    </location>
</feature>
<proteinExistence type="predicted"/>
<dbReference type="PANTHER" id="PTHR30250">
    <property type="entry name" value="PST FAMILY PREDICTED COLANIC ACID TRANSPORTER"/>
    <property type="match status" value="1"/>
</dbReference>
<feature type="transmembrane region" description="Helical" evidence="6">
    <location>
        <begin position="63"/>
        <end position="86"/>
    </location>
</feature>
<dbReference type="GO" id="GO:0005886">
    <property type="term" value="C:plasma membrane"/>
    <property type="evidence" value="ECO:0007669"/>
    <property type="project" value="UniProtKB-SubCell"/>
</dbReference>
<evidence type="ECO:0000256" key="6">
    <source>
        <dbReference type="SAM" id="Phobius"/>
    </source>
</evidence>
<feature type="non-terminal residue" evidence="7">
    <location>
        <position position="421"/>
    </location>
</feature>
<dbReference type="AlphaFoldDB" id="A0A2H0N5U4"/>
<keyword evidence="4 6" id="KW-1133">Transmembrane helix</keyword>
<evidence type="ECO:0008006" key="9">
    <source>
        <dbReference type="Google" id="ProtNLM"/>
    </source>
</evidence>
<evidence type="ECO:0000313" key="8">
    <source>
        <dbReference type="Proteomes" id="UP000229600"/>
    </source>
</evidence>
<dbReference type="Proteomes" id="UP000229600">
    <property type="component" value="Unassembled WGS sequence"/>
</dbReference>
<protein>
    <recommendedName>
        <fullName evidence="9">Polysaccharide biosynthesis protein C-terminal domain-containing protein</fullName>
    </recommendedName>
</protein>
<comment type="subcellular location">
    <subcellularLocation>
        <location evidence="1">Cell membrane</location>
        <topology evidence="1">Multi-pass membrane protein</topology>
    </subcellularLocation>
</comment>
<dbReference type="Pfam" id="PF01943">
    <property type="entry name" value="Polysacc_synt"/>
    <property type="match status" value="1"/>
</dbReference>
<organism evidence="7 8">
    <name type="scientific">Candidatus Magasanikbacteria bacterium CG11_big_fil_rev_8_21_14_0_20_39_34</name>
    <dbReference type="NCBI Taxonomy" id="1974653"/>
    <lineage>
        <taxon>Bacteria</taxon>
        <taxon>Candidatus Magasanikiibacteriota</taxon>
    </lineage>
</organism>
<accession>A0A2H0N5U4</accession>
<dbReference type="EMBL" id="PCWN01000007">
    <property type="protein sequence ID" value="PIR04263.1"/>
    <property type="molecule type" value="Genomic_DNA"/>
</dbReference>
<reference evidence="7 8" key="1">
    <citation type="submission" date="2017-09" db="EMBL/GenBank/DDBJ databases">
        <title>Depth-based differentiation of microbial function through sediment-hosted aquifers and enrichment of novel symbionts in the deep terrestrial subsurface.</title>
        <authorList>
            <person name="Probst A.J."/>
            <person name="Ladd B."/>
            <person name="Jarett J.K."/>
            <person name="Geller-Mcgrath D.E."/>
            <person name="Sieber C.M."/>
            <person name="Emerson J.B."/>
            <person name="Anantharaman K."/>
            <person name="Thomas B.C."/>
            <person name="Malmstrom R."/>
            <person name="Stieglmeier M."/>
            <person name="Klingl A."/>
            <person name="Woyke T."/>
            <person name="Ryan C.M."/>
            <person name="Banfield J.F."/>
        </authorList>
    </citation>
    <scope>NUCLEOTIDE SEQUENCE [LARGE SCALE GENOMIC DNA]</scope>
    <source>
        <strain evidence="7">CG11_big_fil_rev_8_21_14_0_20_39_34</strain>
    </source>
</reference>
<evidence type="ECO:0000313" key="7">
    <source>
        <dbReference type="EMBL" id="PIR04263.1"/>
    </source>
</evidence>
<feature type="transmembrane region" description="Helical" evidence="6">
    <location>
        <begin position="31"/>
        <end position="51"/>
    </location>
</feature>
<sequence length="421" mass="47509">MKQLKLFTKNFLSWGQKKTGTDLTYYSKGGFWLSVGQIIFSLSGFFLSLAYANLLDPKVYGLYRYILSLSSILALTTLPGMETAVVRSIARGYEHTIISAMKEKIRWGLIGMVGAFCIALYYLLHSNLVLGYTMLFVGIFLPFHSTFEIFHTIFQGRKQFALSTKYTAYTQTITTILLIITLFLTQNLIILTTVYFGAWTLVRAIACIIAFSNHPINTQEEENTLSFGKHLSFAKSFSTLSGNLSSIIVFQLLGPISLALYSFAIAPMTQVRTLTKGLESLILPKISQDSWKVMKFSFFLKKMSPFLFLSLLSMLCYILLAPYLFQWFFPSYIEAVIYTQIYALTLFFSPMAIIGTAILKAKGNARAVHIISIIDGSLRLVLSLFMVYVYGVMGLILSLVGMKIVETLLALYFAFFKKQRP</sequence>
<keyword evidence="2" id="KW-1003">Cell membrane</keyword>
<comment type="caution">
    <text evidence="7">The sequence shown here is derived from an EMBL/GenBank/DDBJ whole genome shotgun (WGS) entry which is preliminary data.</text>
</comment>
<evidence type="ECO:0000256" key="5">
    <source>
        <dbReference type="ARBA" id="ARBA00023136"/>
    </source>
</evidence>
<dbReference type="InterPro" id="IPR002797">
    <property type="entry name" value="Polysacc_synth"/>
</dbReference>
<evidence type="ECO:0000256" key="1">
    <source>
        <dbReference type="ARBA" id="ARBA00004651"/>
    </source>
</evidence>
<feature type="transmembrane region" description="Helical" evidence="6">
    <location>
        <begin position="244"/>
        <end position="266"/>
    </location>
</feature>
<dbReference type="InterPro" id="IPR050833">
    <property type="entry name" value="Poly_Biosynth_Transport"/>
</dbReference>
<feature type="transmembrane region" description="Helical" evidence="6">
    <location>
        <begin position="130"/>
        <end position="154"/>
    </location>
</feature>
<feature type="transmembrane region" description="Helical" evidence="6">
    <location>
        <begin position="107"/>
        <end position="124"/>
    </location>
</feature>
<feature type="transmembrane region" description="Helical" evidence="6">
    <location>
        <begin position="175"/>
        <end position="196"/>
    </location>
</feature>
<name>A0A2H0N5U4_9BACT</name>
<evidence type="ECO:0000256" key="2">
    <source>
        <dbReference type="ARBA" id="ARBA00022475"/>
    </source>
</evidence>
<keyword evidence="3 6" id="KW-0812">Transmembrane</keyword>
<feature type="transmembrane region" description="Helical" evidence="6">
    <location>
        <begin position="306"/>
        <end position="329"/>
    </location>
</feature>
<keyword evidence="5 6" id="KW-0472">Membrane</keyword>
<evidence type="ECO:0000256" key="4">
    <source>
        <dbReference type="ARBA" id="ARBA00022989"/>
    </source>
</evidence>
<evidence type="ECO:0000256" key="3">
    <source>
        <dbReference type="ARBA" id="ARBA00022692"/>
    </source>
</evidence>
<gene>
    <name evidence="7" type="ORF">COV59_03715</name>
</gene>